<protein>
    <submittedName>
        <fullName evidence="1">DUF4192 family protein</fullName>
    </submittedName>
</protein>
<evidence type="ECO:0000313" key="2">
    <source>
        <dbReference type="Proteomes" id="UP001595884"/>
    </source>
</evidence>
<gene>
    <name evidence="1" type="ORF">ACFO7V_17915</name>
</gene>
<evidence type="ECO:0000313" key="1">
    <source>
        <dbReference type="EMBL" id="MFC4718001.1"/>
    </source>
</evidence>
<organism evidence="1 2">
    <name type="scientific">Glutamicibacter bergerei</name>
    <dbReference type="NCBI Taxonomy" id="256702"/>
    <lineage>
        <taxon>Bacteria</taxon>
        <taxon>Bacillati</taxon>
        <taxon>Actinomycetota</taxon>
        <taxon>Actinomycetes</taxon>
        <taxon>Micrococcales</taxon>
        <taxon>Micrococcaceae</taxon>
        <taxon>Glutamicibacter</taxon>
    </lineage>
</organism>
<dbReference type="InterPro" id="IPR025447">
    <property type="entry name" value="DUF4192"/>
</dbReference>
<comment type="caution">
    <text evidence="1">The sequence shown here is derived from an EMBL/GenBank/DDBJ whole genome shotgun (WGS) entry which is preliminary data.</text>
</comment>
<dbReference type="RefSeq" id="WP_346058902.1">
    <property type="nucleotide sequence ID" value="NZ_BAAAVQ010000015.1"/>
</dbReference>
<proteinExistence type="predicted"/>
<dbReference type="Proteomes" id="UP001595884">
    <property type="component" value="Unassembled WGS sequence"/>
</dbReference>
<name>A0ABV9MS62_9MICC</name>
<accession>A0ABV9MS62</accession>
<sequence length="330" mass="36020">MSHAKITNQTDLVAHLISALGFTPASSVALQLLEGEKAFASLRVDVASPGDTTAWAHQVTGIVQRLEQVTGVSLVSFEDDKAMTAGQYEELGDQLAHIGAPIRRAVLVSNGMVMDYEGDGTDAEDWDTVQISPVGLEAHFARTKPAMRMADIPAYDDRLDHEAEELAGDLQGFDFDVSENRERLRAEFTGLVTEYQAHGRVTDPMVIWVAGAMRQKSTRDLVAVVTATADMSLESITNVLLGETIVEDREFFDHAVEMLYRCAHYVNGEPFANILCLLGWACWMTGQGSEAQKFLLRAGDECPGHRLSELLTLLVTQGKVPATALVDPNN</sequence>
<dbReference type="Pfam" id="PF13830">
    <property type="entry name" value="DUF4192"/>
    <property type="match status" value="1"/>
</dbReference>
<dbReference type="EMBL" id="JBHSHE010000090">
    <property type="protein sequence ID" value="MFC4718001.1"/>
    <property type="molecule type" value="Genomic_DNA"/>
</dbReference>
<reference evidence="2" key="1">
    <citation type="journal article" date="2019" name="Int. J. Syst. Evol. Microbiol.">
        <title>The Global Catalogue of Microorganisms (GCM) 10K type strain sequencing project: providing services to taxonomists for standard genome sequencing and annotation.</title>
        <authorList>
            <consortium name="The Broad Institute Genomics Platform"/>
            <consortium name="The Broad Institute Genome Sequencing Center for Infectious Disease"/>
            <person name="Wu L."/>
            <person name="Ma J."/>
        </authorList>
    </citation>
    <scope>NUCLEOTIDE SEQUENCE [LARGE SCALE GENOMIC DNA]</scope>
    <source>
        <strain evidence="2">CGMCC 1.12849</strain>
    </source>
</reference>
<keyword evidence="2" id="KW-1185">Reference proteome</keyword>